<dbReference type="PRINTS" id="PR01023">
    <property type="entry name" value="NAFLGMOTY"/>
</dbReference>
<dbReference type="Pfam" id="PF00691">
    <property type="entry name" value="OmpA"/>
    <property type="match status" value="1"/>
</dbReference>
<comment type="subcellular location">
    <subcellularLocation>
        <location evidence="1">Cell outer membrane</location>
    </subcellularLocation>
</comment>
<dbReference type="InterPro" id="IPR006664">
    <property type="entry name" value="OMP_bac"/>
</dbReference>
<evidence type="ECO:0000259" key="5">
    <source>
        <dbReference type="PROSITE" id="PS51123"/>
    </source>
</evidence>
<dbReference type="CDD" id="cd07185">
    <property type="entry name" value="OmpA_C-like"/>
    <property type="match status" value="1"/>
</dbReference>
<protein>
    <submittedName>
        <fullName evidence="6">OmpA family protein</fullName>
    </submittedName>
</protein>
<evidence type="ECO:0000256" key="3">
    <source>
        <dbReference type="ARBA" id="ARBA00023237"/>
    </source>
</evidence>
<keyword evidence="7" id="KW-1185">Reference proteome</keyword>
<dbReference type="PANTHER" id="PTHR30329">
    <property type="entry name" value="STATOR ELEMENT OF FLAGELLAR MOTOR COMPLEX"/>
    <property type="match status" value="1"/>
</dbReference>
<evidence type="ECO:0000313" key="6">
    <source>
        <dbReference type="EMBL" id="NEX22591.1"/>
    </source>
</evidence>
<proteinExistence type="predicted"/>
<dbReference type="AlphaFoldDB" id="A0A6P1DZY5"/>
<dbReference type="GO" id="GO:0009279">
    <property type="term" value="C:cell outer membrane"/>
    <property type="evidence" value="ECO:0007669"/>
    <property type="project" value="UniProtKB-SubCell"/>
</dbReference>
<organism evidence="6 7">
    <name type="scientific">Thiorhodococcus mannitoliphagus</name>
    <dbReference type="NCBI Taxonomy" id="329406"/>
    <lineage>
        <taxon>Bacteria</taxon>
        <taxon>Pseudomonadati</taxon>
        <taxon>Pseudomonadota</taxon>
        <taxon>Gammaproteobacteria</taxon>
        <taxon>Chromatiales</taxon>
        <taxon>Chromatiaceae</taxon>
        <taxon>Thiorhodococcus</taxon>
    </lineage>
</organism>
<dbReference type="InterPro" id="IPR050330">
    <property type="entry name" value="Bact_OuterMem_StrucFunc"/>
</dbReference>
<keyword evidence="3" id="KW-0998">Cell outer membrane</keyword>
<dbReference type="Gene3D" id="3.30.1330.60">
    <property type="entry name" value="OmpA-like domain"/>
    <property type="match status" value="1"/>
</dbReference>
<dbReference type="InterPro" id="IPR036737">
    <property type="entry name" value="OmpA-like_sf"/>
</dbReference>
<dbReference type="Proteomes" id="UP000471640">
    <property type="component" value="Unassembled WGS sequence"/>
</dbReference>
<accession>A0A6P1DZY5</accession>
<feature type="domain" description="OmpA-like" evidence="5">
    <location>
        <begin position="18"/>
        <end position="133"/>
    </location>
</feature>
<evidence type="ECO:0000256" key="1">
    <source>
        <dbReference type="ARBA" id="ARBA00004442"/>
    </source>
</evidence>
<reference evidence="7" key="1">
    <citation type="journal article" date="2020" name="Microbiol. Resour. Announc.">
        <title>Draft Genome Sequences of Thiorhodococcus mannitoliphagus and Thiorhodococcus minor, Purple Sulfur Photosynthetic Bacteria in the Gammaproteobacterial Family Chromatiaceae.</title>
        <authorList>
            <person name="Aviles F.A."/>
            <person name="Meyer T.E."/>
            <person name="Kyndt J.A."/>
        </authorList>
    </citation>
    <scope>NUCLEOTIDE SEQUENCE [LARGE SCALE GENOMIC DNA]</scope>
    <source>
        <strain evidence="7">DSM 18266</strain>
    </source>
</reference>
<evidence type="ECO:0000313" key="7">
    <source>
        <dbReference type="Proteomes" id="UP000471640"/>
    </source>
</evidence>
<dbReference type="PANTHER" id="PTHR30329:SF21">
    <property type="entry name" value="LIPOPROTEIN YIAD-RELATED"/>
    <property type="match status" value="1"/>
</dbReference>
<evidence type="ECO:0000256" key="4">
    <source>
        <dbReference type="PROSITE-ProRule" id="PRU00473"/>
    </source>
</evidence>
<name>A0A6P1DZY5_9GAMM</name>
<dbReference type="PROSITE" id="PS51123">
    <property type="entry name" value="OMPA_2"/>
    <property type="match status" value="1"/>
</dbReference>
<dbReference type="InterPro" id="IPR006665">
    <property type="entry name" value="OmpA-like"/>
</dbReference>
<dbReference type="SUPFAM" id="SSF103088">
    <property type="entry name" value="OmpA-like"/>
    <property type="match status" value="1"/>
</dbReference>
<comment type="caution">
    <text evidence="6">The sequence shown here is derived from an EMBL/GenBank/DDBJ whole genome shotgun (WGS) entry which is preliminary data.</text>
</comment>
<gene>
    <name evidence="6" type="ORF">G3480_20160</name>
</gene>
<dbReference type="InterPro" id="IPR006690">
    <property type="entry name" value="OMPA-like_CS"/>
</dbReference>
<dbReference type="EMBL" id="JAAIJR010000110">
    <property type="protein sequence ID" value="NEX22591.1"/>
    <property type="molecule type" value="Genomic_DNA"/>
</dbReference>
<keyword evidence="2 4" id="KW-0472">Membrane</keyword>
<reference evidence="6 7" key="2">
    <citation type="submission" date="2020-02" db="EMBL/GenBank/DDBJ databases">
        <title>Genome sequences of Thiorhodococcus mannitoliphagus and Thiorhodococcus minor, purple sulfur photosynthetic bacteria in the gammaproteobacterial family, Chromatiaceae.</title>
        <authorList>
            <person name="Aviles F.A."/>
            <person name="Meyer T.E."/>
            <person name="Kyndt J.A."/>
        </authorList>
    </citation>
    <scope>NUCLEOTIDE SEQUENCE [LARGE SCALE GENOMIC DNA]</scope>
    <source>
        <strain evidence="6 7">DSM 18266</strain>
    </source>
</reference>
<dbReference type="PROSITE" id="PS01068">
    <property type="entry name" value="OMPA_1"/>
    <property type="match status" value="1"/>
</dbReference>
<evidence type="ECO:0000256" key="2">
    <source>
        <dbReference type="ARBA" id="ARBA00023136"/>
    </source>
</evidence>
<dbReference type="PRINTS" id="PR01021">
    <property type="entry name" value="OMPADOMAIN"/>
</dbReference>
<sequence>MRELEAGFAALNGTYTDRGLLLRLAESELRFLPGQATLPAGDLQSLDRIADLMDKETKLSIRIEGHTDSVGSDELNLDLSQQRAQAVQQALTERGVAADRIKAEGIGSARPIATNATAEGRSKNRRVEVYIID</sequence>